<proteinExistence type="predicted"/>
<dbReference type="RefSeq" id="WP_398278694.1">
    <property type="nucleotide sequence ID" value="NZ_JBITLV010000002.1"/>
</dbReference>
<accession>A0ABW8AMY6</accession>
<dbReference type="Proteomes" id="UP001612915">
    <property type="component" value="Unassembled WGS sequence"/>
</dbReference>
<sequence>MDALTVIDRFNAAFGKHDVDAVMALMTADCVFENTAPPDGRRYTGQAEVRGAWEELFAGSPGAVFDAEEVVALGERVVVRWVYRWGDDDSADQNAHVRGIDLFRVEGDLVAEKLSYVKG</sequence>
<dbReference type="Pfam" id="PF12680">
    <property type="entry name" value="SnoaL_2"/>
    <property type="match status" value="1"/>
</dbReference>
<protein>
    <submittedName>
        <fullName evidence="2">Nuclear transport factor 2 family protein</fullName>
    </submittedName>
</protein>
<dbReference type="InterPro" id="IPR032710">
    <property type="entry name" value="NTF2-like_dom_sf"/>
</dbReference>
<feature type="domain" description="SnoaL-like" evidence="1">
    <location>
        <begin position="8"/>
        <end position="112"/>
    </location>
</feature>
<evidence type="ECO:0000259" key="1">
    <source>
        <dbReference type="Pfam" id="PF12680"/>
    </source>
</evidence>
<keyword evidence="3" id="KW-1185">Reference proteome</keyword>
<gene>
    <name evidence="2" type="ORF">ACIB24_09615</name>
</gene>
<dbReference type="Gene3D" id="3.10.450.50">
    <property type="match status" value="1"/>
</dbReference>
<dbReference type="SUPFAM" id="SSF54427">
    <property type="entry name" value="NTF2-like"/>
    <property type="match status" value="1"/>
</dbReference>
<organism evidence="2 3">
    <name type="scientific">Spongisporangium articulatum</name>
    <dbReference type="NCBI Taxonomy" id="3362603"/>
    <lineage>
        <taxon>Bacteria</taxon>
        <taxon>Bacillati</taxon>
        <taxon>Actinomycetota</taxon>
        <taxon>Actinomycetes</taxon>
        <taxon>Kineosporiales</taxon>
        <taxon>Kineosporiaceae</taxon>
        <taxon>Spongisporangium</taxon>
    </lineage>
</organism>
<name>A0ABW8AMY6_9ACTN</name>
<dbReference type="InterPro" id="IPR037401">
    <property type="entry name" value="SnoaL-like"/>
</dbReference>
<reference evidence="2 3" key="1">
    <citation type="submission" date="2024-10" db="EMBL/GenBank/DDBJ databases">
        <title>The Natural Products Discovery Center: Release of the First 8490 Sequenced Strains for Exploring Actinobacteria Biosynthetic Diversity.</title>
        <authorList>
            <person name="Kalkreuter E."/>
            <person name="Kautsar S.A."/>
            <person name="Yang D."/>
            <person name="Bader C.D."/>
            <person name="Teijaro C.N."/>
            <person name="Fluegel L."/>
            <person name="Davis C.M."/>
            <person name="Simpson J.R."/>
            <person name="Lauterbach L."/>
            <person name="Steele A.D."/>
            <person name="Gui C."/>
            <person name="Meng S."/>
            <person name="Li G."/>
            <person name="Viehrig K."/>
            <person name="Ye F."/>
            <person name="Su P."/>
            <person name="Kiefer A.F."/>
            <person name="Nichols A."/>
            <person name="Cepeda A.J."/>
            <person name="Yan W."/>
            <person name="Fan B."/>
            <person name="Jiang Y."/>
            <person name="Adhikari A."/>
            <person name="Zheng C.-J."/>
            <person name="Schuster L."/>
            <person name="Cowan T.M."/>
            <person name="Smanski M.J."/>
            <person name="Chevrette M.G."/>
            <person name="De Carvalho L.P.S."/>
            <person name="Shen B."/>
        </authorList>
    </citation>
    <scope>NUCLEOTIDE SEQUENCE [LARGE SCALE GENOMIC DNA]</scope>
    <source>
        <strain evidence="2 3">NPDC049639</strain>
    </source>
</reference>
<evidence type="ECO:0000313" key="2">
    <source>
        <dbReference type="EMBL" id="MFI7587317.1"/>
    </source>
</evidence>
<dbReference type="EMBL" id="JBITLV010000002">
    <property type="protein sequence ID" value="MFI7587317.1"/>
    <property type="molecule type" value="Genomic_DNA"/>
</dbReference>
<evidence type="ECO:0000313" key="3">
    <source>
        <dbReference type="Proteomes" id="UP001612915"/>
    </source>
</evidence>
<comment type="caution">
    <text evidence="2">The sequence shown here is derived from an EMBL/GenBank/DDBJ whole genome shotgun (WGS) entry which is preliminary data.</text>
</comment>